<gene>
    <name evidence="1" type="ORF">E2C06_13835</name>
</gene>
<name>A0A4R5QFK6_9PROT</name>
<reference evidence="1 2" key="1">
    <citation type="journal article" date="2016" name="J. Microbiol.">
        <title>Dankookia rubra gen. nov., sp. nov., an alphaproteobacterium isolated from sediment of a shallow stream.</title>
        <authorList>
            <person name="Kim W.H."/>
            <person name="Kim D.H."/>
            <person name="Kang K."/>
            <person name="Ahn T.Y."/>
        </authorList>
    </citation>
    <scope>NUCLEOTIDE SEQUENCE [LARGE SCALE GENOMIC DNA]</scope>
    <source>
        <strain evidence="1 2">JCM30602</strain>
    </source>
</reference>
<dbReference type="RefSeq" id="WP_133289194.1">
    <property type="nucleotide sequence ID" value="NZ_SMSJ01000015.1"/>
</dbReference>
<sequence>MQQYDPLLAARMAPLRAGAAPAALQPGGHLVKAVTAGTRPGFGRWLALGGRAAPPPSQATVEAAPLAAGFILHVTEPLGARPAAAAEARLRLLRGAVAGLAAGGQATETTR</sequence>
<dbReference type="AlphaFoldDB" id="A0A4R5QFK6"/>
<dbReference type="Proteomes" id="UP000295096">
    <property type="component" value="Unassembled WGS sequence"/>
</dbReference>
<organism evidence="1 2">
    <name type="scientific">Dankookia rubra</name>
    <dbReference type="NCBI Taxonomy" id="1442381"/>
    <lineage>
        <taxon>Bacteria</taxon>
        <taxon>Pseudomonadati</taxon>
        <taxon>Pseudomonadota</taxon>
        <taxon>Alphaproteobacteria</taxon>
        <taxon>Acetobacterales</taxon>
        <taxon>Roseomonadaceae</taxon>
        <taxon>Dankookia</taxon>
    </lineage>
</organism>
<proteinExistence type="predicted"/>
<dbReference type="EMBL" id="SMSJ01000015">
    <property type="protein sequence ID" value="TDH62042.1"/>
    <property type="molecule type" value="Genomic_DNA"/>
</dbReference>
<comment type="caution">
    <text evidence="1">The sequence shown here is derived from an EMBL/GenBank/DDBJ whole genome shotgun (WGS) entry which is preliminary data.</text>
</comment>
<accession>A0A4R5QFK6</accession>
<evidence type="ECO:0000313" key="2">
    <source>
        <dbReference type="Proteomes" id="UP000295096"/>
    </source>
</evidence>
<evidence type="ECO:0000313" key="1">
    <source>
        <dbReference type="EMBL" id="TDH62042.1"/>
    </source>
</evidence>
<protein>
    <submittedName>
        <fullName evidence="1">Uncharacterized protein</fullName>
    </submittedName>
</protein>
<keyword evidence="2" id="KW-1185">Reference proteome</keyword>